<dbReference type="InterPro" id="IPR036691">
    <property type="entry name" value="Endo/exonu/phosph_ase_sf"/>
</dbReference>
<dbReference type="AlphaFoldDB" id="A0A2U1KY56"/>
<sequence>MKKDRINKVCDRMFGNWEWQHNLNVSLKGCRIIVGWNTNVTRCSLIHSTRQAMFYLIEILNSNTKFLCTFIYAANHGRDRRELWKDLGLFKQIVNDEAWVLMGNVNVSLNLEDHSEGTAFITQDMMEFQDCINSIEVEDLSSTGFQYTWTKSLLNPNATAVKW</sequence>
<dbReference type="SUPFAM" id="SSF56219">
    <property type="entry name" value="DNase I-like"/>
    <property type="match status" value="1"/>
</dbReference>
<name>A0A2U1KY56_ARTAN</name>
<dbReference type="GO" id="GO:0003964">
    <property type="term" value="F:RNA-directed DNA polymerase activity"/>
    <property type="evidence" value="ECO:0007669"/>
    <property type="project" value="UniProtKB-KW"/>
</dbReference>
<dbReference type="EMBL" id="PKPP01012904">
    <property type="protein sequence ID" value="PWA41693.1"/>
    <property type="molecule type" value="Genomic_DNA"/>
</dbReference>
<keyword evidence="2" id="KW-1185">Reference proteome</keyword>
<dbReference type="Gene3D" id="3.60.10.10">
    <property type="entry name" value="Endonuclease/exonuclease/phosphatase"/>
    <property type="match status" value="1"/>
</dbReference>
<keyword evidence="1" id="KW-0808">Transferase</keyword>
<dbReference type="OrthoDB" id="1930966at2759"/>
<proteinExistence type="predicted"/>
<protein>
    <submittedName>
        <fullName evidence="1">RNA-directed DNA polymerase, eukaryota, Reverse transcriptase zinc-binding domain protein</fullName>
    </submittedName>
</protein>
<accession>A0A2U1KY56</accession>
<dbReference type="Proteomes" id="UP000245207">
    <property type="component" value="Unassembled WGS sequence"/>
</dbReference>
<reference evidence="1 2" key="1">
    <citation type="journal article" date="2018" name="Mol. Plant">
        <title>The genome of Artemisia annua provides insight into the evolution of Asteraceae family and artemisinin biosynthesis.</title>
        <authorList>
            <person name="Shen Q."/>
            <person name="Zhang L."/>
            <person name="Liao Z."/>
            <person name="Wang S."/>
            <person name="Yan T."/>
            <person name="Shi P."/>
            <person name="Liu M."/>
            <person name="Fu X."/>
            <person name="Pan Q."/>
            <person name="Wang Y."/>
            <person name="Lv Z."/>
            <person name="Lu X."/>
            <person name="Zhang F."/>
            <person name="Jiang W."/>
            <person name="Ma Y."/>
            <person name="Chen M."/>
            <person name="Hao X."/>
            <person name="Li L."/>
            <person name="Tang Y."/>
            <person name="Lv G."/>
            <person name="Zhou Y."/>
            <person name="Sun X."/>
            <person name="Brodelius P.E."/>
            <person name="Rose J.K.C."/>
            <person name="Tang K."/>
        </authorList>
    </citation>
    <scope>NUCLEOTIDE SEQUENCE [LARGE SCALE GENOMIC DNA]</scope>
    <source>
        <strain evidence="2">cv. Huhao1</strain>
        <tissue evidence="1">Leaf</tissue>
    </source>
</reference>
<keyword evidence="1" id="KW-0695">RNA-directed DNA polymerase</keyword>
<comment type="caution">
    <text evidence="1">The sequence shown here is derived from an EMBL/GenBank/DDBJ whole genome shotgun (WGS) entry which is preliminary data.</text>
</comment>
<organism evidence="1 2">
    <name type="scientific">Artemisia annua</name>
    <name type="common">Sweet wormwood</name>
    <dbReference type="NCBI Taxonomy" id="35608"/>
    <lineage>
        <taxon>Eukaryota</taxon>
        <taxon>Viridiplantae</taxon>
        <taxon>Streptophyta</taxon>
        <taxon>Embryophyta</taxon>
        <taxon>Tracheophyta</taxon>
        <taxon>Spermatophyta</taxon>
        <taxon>Magnoliopsida</taxon>
        <taxon>eudicotyledons</taxon>
        <taxon>Gunneridae</taxon>
        <taxon>Pentapetalae</taxon>
        <taxon>asterids</taxon>
        <taxon>campanulids</taxon>
        <taxon>Asterales</taxon>
        <taxon>Asteraceae</taxon>
        <taxon>Asteroideae</taxon>
        <taxon>Anthemideae</taxon>
        <taxon>Artemisiinae</taxon>
        <taxon>Artemisia</taxon>
    </lineage>
</organism>
<evidence type="ECO:0000313" key="1">
    <source>
        <dbReference type="EMBL" id="PWA41693.1"/>
    </source>
</evidence>
<gene>
    <name evidence="1" type="ORF">CTI12_AA551690</name>
</gene>
<evidence type="ECO:0000313" key="2">
    <source>
        <dbReference type="Proteomes" id="UP000245207"/>
    </source>
</evidence>
<keyword evidence="1" id="KW-0548">Nucleotidyltransferase</keyword>